<evidence type="ECO:0000256" key="4">
    <source>
        <dbReference type="ARBA" id="ARBA00023136"/>
    </source>
</evidence>
<feature type="domain" description="SusD-like N-terminal" evidence="8">
    <location>
        <begin position="72"/>
        <end position="219"/>
    </location>
</feature>
<keyword evidence="4" id="KW-0472">Membrane</keyword>
<feature type="signal peptide" evidence="6">
    <location>
        <begin position="1"/>
        <end position="21"/>
    </location>
</feature>
<reference evidence="9 10" key="1">
    <citation type="submission" date="2014-04" db="EMBL/GenBank/DDBJ databases">
        <authorList>
            <person name="Sears C."/>
            <person name="Carroll K."/>
            <person name="Sack B.R."/>
            <person name="Qadri F."/>
            <person name="Myers L.L."/>
            <person name="Chung G.-T."/>
            <person name="Escheverria P."/>
            <person name="Fraser C.M."/>
            <person name="Sadzewicz L."/>
            <person name="Shefchek K.A."/>
            <person name="Tallon L."/>
            <person name="Das S.P."/>
            <person name="Daugherty S."/>
            <person name="Mongodin E.F."/>
        </authorList>
    </citation>
    <scope>NUCLEOTIDE SEQUENCE [LARGE SCALE GENOMIC DNA]</scope>
    <source>
        <strain evidence="9 10">3975 RP4</strain>
    </source>
</reference>
<keyword evidence="5" id="KW-0998">Cell outer membrane</keyword>
<dbReference type="GO" id="GO:0009279">
    <property type="term" value="C:cell outer membrane"/>
    <property type="evidence" value="ECO:0007669"/>
    <property type="project" value="UniProtKB-SubCell"/>
</dbReference>
<evidence type="ECO:0000256" key="1">
    <source>
        <dbReference type="ARBA" id="ARBA00004442"/>
    </source>
</evidence>
<comment type="subcellular location">
    <subcellularLocation>
        <location evidence="1">Cell outer membrane</location>
    </subcellularLocation>
</comment>
<keyword evidence="3 6" id="KW-0732">Signal</keyword>
<organism evidence="9 10">
    <name type="scientific">Phocaeicola vulgatus str. 3975 RP4</name>
    <dbReference type="NCBI Taxonomy" id="1339352"/>
    <lineage>
        <taxon>Bacteria</taxon>
        <taxon>Pseudomonadati</taxon>
        <taxon>Bacteroidota</taxon>
        <taxon>Bacteroidia</taxon>
        <taxon>Bacteroidales</taxon>
        <taxon>Bacteroidaceae</taxon>
        <taxon>Phocaeicola</taxon>
    </lineage>
</organism>
<dbReference type="Pfam" id="PF14322">
    <property type="entry name" value="SusD-like_3"/>
    <property type="match status" value="1"/>
</dbReference>
<protein>
    <submittedName>
        <fullName evidence="9">Putative outer membrane protein</fullName>
    </submittedName>
</protein>
<dbReference type="Proteomes" id="UP000027661">
    <property type="component" value="Unassembled WGS sequence"/>
</dbReference>
<dbReference type="PROSITE" id="PS51257">
    <property type="entry name" value="PROKAR_LIPOPROTEIN"/>
    <property type="match status" value="1"/>
</dbReference>
<evidence type="ECO:0000259" key="7">
    <source>
        <dbReference type="Pfam" id="PF07980"/>
    </source>
</evidence>
<evidence type="ECO:0000256" key="6">
    <source>
        <dbReference type="SAM" id="SignalP"/>
    </source>
</evidence>
<evidence type="ECO:0000313" key="9">
    <source>
        <dbReference type="EMBL" id="KDS56366.1"/>
    </source>
</evidence>
<evidence type="ECO:0000256" key="3">
    <source>
        <dbReference type="ARBA" id="ARBA00022729"/>
    </source>
</evidence>
<dbReference type="RefSeq" id="WP_032952348.1">
    <property type="nucleotide sequence ID" value="NZ_JNHM01000005.1"/>
</dbReference>
<feature type="domain" description="RagB/SusD" evidence="7">
    <location>
        <begin position="377"/>
        <end position="528"/>
    </location>
</feature>
<evidence type="ECO:0000256" key="2">
    <source>
        <dbReference type="ARBA" id="ARBA00006275"/>
    </source>
</evidence>
<dbReference type="SUPFAM" id="SSF48452">
    <property type="entry name" value="TPR-like"/>
    <property type="match status" value="1"/>
</dbReference>
<gene>
    <name evidence="9" type="ORF">M099_0437</name>
</gene>
<sequence>MKKIFYSILLSGMMVLSACDALDLSPEDYYGSNDFWNQKSQVEMFMTGIHADLRDKYQMPVTLGEFRSEILISDVTSMGEGVYGPPMTNNLLTKDNTGVDDWYEVYPNIMHINLFIRNVDKEIDYLTGTEKSFYLGQAYGLRAYYYFYLYRTFGGVPLETEPKVTEGSIDITQLYKARSTPEETLEFIKEDINKSEAFFNESDKKMSNQYEWSYHATELLKAKIYMWSAKVTTGLPDDDIAGDHIATLTAVDPNNSDLLTAKKALLNLVNQQFELLPNFADLWTPEGKKNKEIIFALCFNKNELTNWGANWFYNVALFTNATDLDGNKYGPDPLKLLTAGPLRYEYKVPFIEIYDKEDTRLDATFFQYMFEGKTRGACWKKLMGHTDGGTHYYDSDVPVYRYADVLLMLAECENGLGAPDKCAAYINEVRKRAYGDKFEQHKYIAGDYADNEWAILQERDKEFVGEGSRWFDLLRLRDSNGKPFVFSVKAHYGSSLPILTEDKAYMMLWPVNVEVLNGDPEIKQTPGYE</sequence>
<dbReference type="Pfam" id="PF07980">
    <property type="entry name" value="SusD_RagB"/>
    <property type="match status" value="1"/>
</dbReference>
<feature type="chain" id="PRO_5001669988" evidence="6">
    <location>
        <begin position="22"/>
        <end position="529"/>
    </location>
</feature>
<evidence type="ECO:0000256" key="5">
    <source>
        <dbReference type="ARBA" id="ARBA00023237"/>
    </source>
</evidence>
<evidence type="ECO:0000313" key="10">
    <source>
        <dbReference type="Proteomes" id="UP000027661"/>
    </source>
</evidence>
<dbReference type="CDD" id="cd08977">
    <property type="entry name" value="SusD"/>
    <property type="match status" value="1"/>
</dbReference>
<comment type="similarity">
    <text evidence="2">Belongs to the SusD family.</text>
</comment>
<comment type="caution">
    <text evidence="9">The sequence shown here is derived from an EMBL/GenBank/DDBJ whole genome shotgun (WGS) entry which is preliminary data.</text>
</comment>
<dbReference type="InterPro" id="IPR011990">
    <property type="entry name" value="TPR-like_helical_dom_sf"/>
</dbReference>
<dbReference type="EMBL" id="JNHM01000005">
    <property type="protein sequence ID" value="KDS56366.1"/>
    <property type="molecule type" value="Genomic_DNA"/>
</dbReference>
<dbReference type="InterPro" id="IPR012944">
    <property type="entry name" value="SusD_RagB_dom"/>
</dbReference>
<evidence type="ECO:0000259" key="8">
    <source>
        <dbReference type="Pfam" id="PF14322"/>
    </source>
</evidence>
<name>A0A069SW31_PHOVU</name>
<proteinExistence type="inferred from homology"/>
<dbReference type="AlphaFoldDB" id="A0A069SW31"/>
<dbReference type="InterPro" id="IPR033985">
    <property type="entry name" value="SusD-like_N"/>
</dbReference>
<dbReference type="Gene3D" id="1.25.40.390">
    <property type="match status" value="1"/>
</dbReference>
<accession>A0A069SW31</accession>
<dbReference type="PATRIC" id="fig|1339352.3.peg.427"/>